<evidence type="ECO:0000256" key="7">
    <source>
        <dbReference type="ARBA" id="ARBA00023180"/>
    </source>
</evidence>
<reference evidence="11" key="5">
    <citation type="submission" date="2025-09" db="UniProtKB">
        <authorList>
            <consortium name="Ensembl"/>
        </authorList>
    </citation>
    <scope>IDENTIFICATION</scope>
</reference>
<dbReference type="RefSeq" id="XP_007888798.1">
    <property type="nucleotide sequence ID" value="XM_007890607.1"/>
</dbReference>
<keyword evidence="5 10" id="KW-0472">Membrane</keyword>
<reference evidence="12" key="3">
    <citation type="journal article" date="2014" name="Nature">
        <title>Elephant shark genome provides unique insights into gnathostome evolution.</title>
        <authorList>
            <consortium name="International Elephant Shark Genome Sequencing Consortium"/>
            <person name="Venkatesh B."/>
            <person name="Lee A.P."/>
            <person name="Ravi V."/>
            <person name="Maurya A.K."/>
            <person name="Lian M.M."/>
            <person name="Swann J.B."/>
            <person name="Ohta Y."/>
            <person name="Flajnik M.F."/>
            <person name="Sutoh Y."/>
            <person name="Kasahara M."/>
            <person name="Hoon S."/>
            <person name="Gangu V."/>
            <person name="Roy S.W."/>
            <person name="Irimia M."/>
            <person name="Korzh V."/>
            <person name="Kondrychyn I."/>
            <person name="Lim Z.W."/>
            <person name="Tay B.H."/>
            <person name="Tohari S."/>
            <person name="Kong K.W."/>
            <person name="Ho S."/>
            <person name="Lorente-Galdos B."/>
            <person name="Quilez J."/>
            <person name="Marques-Bonet T."/>
            <person name="Raney B.J."/>
            <person name="Ingham P.W."/>
            <person name="Tay A."/>
            <person name="Hillier L.W."/>
            <person name="Minx P."/>
            <person name="Boehm T."/>
            <person name="Wilson R.K."/>
            <person name="Brenner S."/>
            <person name="Warren W.C."/>
        </authorList>
    </citation>
    <scope>NUCLEOTIDE SEQUENCE [LARGE SCALE GENOMIC DNA]</scope>
</reference>
<dbReference type="PANTHER" id="PTHR11494:SF8">
    <property type="entry name" value="CYTOTOXIC T-LYMPHOCYTE PROTEIN 4"/>
    <property type="match status" value="1"/>
</dbReference>
<evidence type="ECO:0000256" key="8">
    <source>
        <dbReference type="ARBA" id="ARBA00023319"/>
    </source>
</evidence>
<organism evidence="11 12">
    <name type="scientific">Callorhinchus milii</name>
    <name type="common">Ghost shark</name>
    <dbReference type="NCBI Taxonomy" id="7868"/>
    <lineage>
        <taxon>Eukaryota</taxon>
        <taxon>Metazoa</taxon>
        <taxon>Chordata</taxon>
        <taxon>Craniata</taxon>
        <taxon>Vertebrata</taxon>
        <taxon>Chondrichthyes</taxon>
        <taxon>Holocephali</taxon>
        <taxon>Chimaeriformes</taxon>
        <taxon>Callorhinchidae</taxon>
        <taxon>Callorhinchus</taxon>
    </lineage>
</organism>
<dbReference type="OMA" id="QMVEVCA"/>
<evidence type="ECO:0000313" key="11">
    <source>
        <dbReference type="Ensembl" id="ENSCMIP00000010300.1"/>
    </source>
</evidence>
<dbReference type="Ensembl" id="ENSCMIT00000010572.1">
    <property type="protein sequence ID" value="ENSCMIP00000010300.1"/>
    <property type="gene ID" value="ENSCMIG00000005435.1"/>
</dbReference>
<feature type="transmembrane region" description="Helical" evidence="10">
    <location>
        <begin position="157"/>
        <end position="181"/>
    </location>
</feature>
<keyword evidence="7" id="KW-0325">Glycoprotein</keyword>
<keyword evidence="3" id="KW-0732">Signal</keyword>
<keyword evidence="12" id="KW-1185">Reference proteome</keyword>
<dbReference type="GO" id="GO:0050852">
    <property type="term" value="P:T cell receptor signaling pathway"/>
    <property type="evidence" value="ECO:0007669"/>
    <property type="project" value="TreeGrafter"/>
</dbReference>
<evidence type="ECO:0000256" key="10">
    <source>
        <dbReference type="SAM" id="Phobius"/>
    </source>
</evidence>
<proteinExistence type="predicted"/>
<dbReference type="GO" id="GO:0009897">
    <property type="term" value="C:external side of plasma membrane"/>
    <property type="evidence" value="ECO:0007669"/>
    <property type="project" value="TreeGrafter"/>
</dbReference>
<keyword evidence="4 10" id="KW-1133">Transmembrane helix</keyword>
<dbReference type="AlphaFoldDB" id="A0A4W3H4M3"/>
<keyword evidence="2 10" id="KW-0812">Transmembrane</keyword>
<dbReference type="GeneID" id="103176829"/>
<dbReference type="GeneTree" id="ENSGT00530000063873"/>
<name>A0A4W3H4M3_CALMI</name>
<sequence length="230" mass="25946">MRLTNIMEHSRFLVLGFICLQIELGFQDIQVFQPRFLEANSDGEATLVCSHDHTGHAVELQVTIRKTNQEEVCNGTYNSTTKPFQTRARFHCWIQPGEGNVSVTIYGFNSSAIDYYFCKLERVHPPVYQSGIGNGTLIYIAGKKHPSSAALDLKDQLFQVTLLLAVFAFILLIYSIAITFVHFHSKREKGTTTELDHNSVYEKMAPTVNGDQSRRNTKTPNLVGSHHRLA</sequence>
<evidence type="ECO:0000256" key="5">
    <source>
        <dbReference type="ARBA" id="ARBA00023136"/>
    </source>
</evidence>
<evidence type="ECO:0000256" key="6">
    <source>
        <dbReference type="ARBA" id="ARBA00023157"/>
    </source>
</evidence>
<keyword evidence="8" id="KW-0393">Immunoglobulin domain</keyword>
<dbReference type="GO" id="GO:0042129">
    <property type="term" value="P:regulation of T cell proliferation"/>
    <property type="evidence" value="ECO:0007669"/>
    <property type="project" value="InterPro"/>
</dbReference>
<reference evidence="12" key="1">
    <citation type="journal article" date="2006" name="Science">
        <title>Ancient noncoding elements conserved in the human genome.</title>
        <authorList>
            <person name="Venkatesh B."/>
            <person name="Kirkness E.F."/>
            <person name="Loh Y.H."/>
            <person name="Halpern A.L."/>
            <person name="Lee A.P."/>
            <person name="Johnson J."/>
            <person name="Dandona N."/>
            <person name="Viswanathan L.D."/>
            <person name="Tay A."/>
            <person name="Venter J.C."/>
            <person name="Strausberg R.L."/>
            <person name="Brenner S."/>
        </authorList>
    </citation>
    <scope>NUCLEOTIDE SEQUENCE [LARGE SCALE GENOMIC DNA]</scope>
</reference>
<feature type="region of interest" description="Disordered" evidence="9">
    <location>
        <begin position="205"/>
        <end position="230"/>
    </location>
</feature>
<dbReference type="InterPro" id="IPR040216">
    <property type="entry name" value="CTLA4/CD28"/>
</dbReference>
<dbReference type="SMR" id="A0A4W3H4M3"/>
<dbReference type="InterPro" id="IPR013783">
    <property type="entry name" value="Ig-like_fold"/>
</dbReference>
<dbReference type="Proteomes" id="UP000314986">
    <property type="component" value="Unassembled WGS sequence"/>
</dbReference>
<dbReference type="STRING" id="7868.ENSCMIP00000010300"/>
<comment type="subcellular location">
    <subcellularLocation>
        <location evidence="1">Membrane</location>
        <topology evidence="1">Single-pass type I membrane protein</topology>
    </subcellularLocation>
</comment>
<keyword evidence="6" id="KW-1015">Disulfide bond</keyword>
<dbReference type="KEGG" id="cmk:103176829"/>
<evidence type="ECO:0000313" key="12">
    <source>
        <dbReference type="Proteomes" id="UP000314986"/>
    </source>
</evidence>
<gene>
    <name evidence="11" type="primary">LOC103176829</name>
</gene>
<evidence type="ECO:0000256" key="3">
    <source>
        <dbReference type="ARBA" id="ARBA00022729"/>
    </source>
</evidence>
<reference evidence="11" key="4">
    <citation type="submission" date="2025-08" db="UniProtKB">
        <authorList>
            <consortium name="Ensembl"/>
        </authorList>
    </citation>
    <scope>IDENTIFICATION</scope>
</reference>
<dbReference type="PANTHER" id="PTHR11494">
    <property type="entry name" value="CYTOTOXIC T-LYMPHOCYTE PROTEIN"/>
    <property type="match status" value="1"/>
</dbReference>
<evidence type="ECO:0000256" key="2">
    <source>
        <dbReference type="ARBA" id="ARBA00022692"/>
    </source>
</evidence>
<accession>A0A4W3H4M3</accession>
<protein>
    <submittedName>
        <fullName evidence="11">Cytotoxic T-lymphocyte protein 4-like</fullName>
    </submittedName>
</protein>
<reference evidence="12" key="2">
    <citation type="journal article" date="2007" name="PLoS Biol.">
        <title>Survey sequencing and comparative analysis of the elephant shark (Callorhinchus milii) genome.</title>
        <authorList>
            <person name="Venkatesh B."/>
            <person name="Kirkness E.F."/>
            <person name="Loh Y.H."/>
            <person name="Halpern A.L."/>
            <person name="Lee A.P."/>
            <person name="Johnson J."/>
            <person name="Dandona N."/>
            <person name="Viswanathan L.D."/>
            <person name="Tay A."/>
            <person name="Venter J.C."/>
            <person name="Strausberg R.L."/>
            <person name="Brenner S."/>
        </authorList>
    </citation>
    <scope>NUCLEOTIDE SEQUENCE [LARGE SCALE GENOMIC DNA]</scope>
</reference>
<evidence type="ECO:0000256" key="9">
    <source>
        <dbReference type="SAM" id="MobiDB-lite"/>
    </source>
</evidence>
<dbReference type="FunCoup" id="A0A4W3H4M3">
    <property type="interactions" value="54"/>
</dbReference>
<evidence type="ECO:0000256" key="4">
    <source>
        <dbReference type="ARBA" id="ARBA00022989"/>
    </source>
</evidence>
<dbReference type="InParanoid" id="A0A4W3H4M3"/>
<evidence type="ECO:0000256" key="1">
    <source>
        <dbReference type="ARBA" id="ARBA00004479"/>
    </source>
</evidence>
<dbReference type="Gene3D" id="2.60.40.10">
    <property type="entry name" value="Immunoglobulins"/>
    <property type="match status" value="1"/>
</dbReference>
<dbReference type="OrthoDB" id="9908091at2759"/>
<dbReference type="SUPFAM" id="SSF48726">
    <property type="entry name" value="Immunoglobulin"/>
    <property type="match status" value="1"/>
</dbReference>
<dbReference type="InterPro" id="IPR036179">
    <property type="entry name" value="Ig-like_dom_sf"/>
</dbReference>